<accession>A0ABW6FBB8</accession>
<dbReference type="RefSeq" id="WP_382775241.1">
    <property type="nucleotide sequence ID" value="NZ_JBHXKZ010000018.1"/>
</dbReference>
<evidence type="ECO:0000256" key="3">
    <source>
        <dbReference type="SAM" id="MobiDB-lite"/>
    </source>
</evidence>
<dbReference type="InterPro" id="IPR037523">
    <property type="entry name" value="VOC_core"/>
</dbReference>
<evidence type="ECO:0000313" key="6">
    <source>
        <dbReference type="Proteomes" id="UP001598352"/>
    </source>
</evidence>
<sequence length="569" mass="62628">MLGAAAGDALGWPQEQRSGIVGGQKSRQVEPKFEFRSWTRWAGTQFSRYEDPVAAGEYSDDTQLLLATGRACLRGEDWLRWLTDVELPTWPLYQRGGGRAVLKACHSWSSQRAPWDGSAESVASYFSAGANGVAMRIAPHVLLTIDDSTTRRLIGRIAQDGITTHGHTRALVGAVVYSLALRYTLRRQGTMEYGDLITDLLQSPTWEKPDAALDVLSNAWLQKFEENTGCGFRESWVLTAREMRDLLVIVQNSLNRAALADDEATLASLGCFDKNVNGSGTVTAAGACYLAARFAVRPSMGLLRSAFLSNADTDTLASMTGALLGALHGSEWLESLLPNLQDCEYIKTFSENLLNSQLQGFELPSAPQRLDSKKWLRDLPRRDAYDTFADGRRVTEAQKVELKSSSKQLVTRLRFSLSDGQQVIIDRKERQGGALERTANRQTKPESGREQLQEIPTIATRVAVHVSDLGKTRRFYSEVLGIEVGGSDQVVRLSPWLAFLQHPLESAKPMGAPIQITVSSPDTARVKLLVDKNQVSIAPRGPQDVADSLRVVDPDGNEVLVWPSKNTSQ</sequence>
<evidence type="ECO:0000259" key="4">
    <source>
        <dbReference type="PROSITE" id="PS51819"/>
    </source>
</evidence>
<dbReference type="Proteomes" id="UP001598352">
    <property type="component" value="Unassembled WGS sequence"/>
</dbReference>
<dbReference type="InterPro" id="IPR050792">
    <property type="entry name" value="ADP-ribosylglycohydrolase"/>
</dbReference>
<dbReference type="Pfam" id="PF03747">
    <property type="entry name" value="ADP_ribosyl_GH"/>
    <property type="match status" value="1"/>
</dbReference>
<comment type="similarity">
    <text evidence="1">Belongs to the ADP-ribosylglycohydrolase family.</text>
</comment>
<comment type="caution">
    <text evidence="5">The sequence shown here is derived from an EMBL/GenBank/DDBJ whole genome shotgun (WGS) entry which is preliminary data.</text>
</comment>
<dbReference type="PANTHER" id="PTHR16222:SF24">
    <property type="entry name" value="ADP-RIBOSYLHYDROLASE ARH3"/>
    <property type="match status" value="1"/>
</dbReference>
<organism evidence="5 6">
    <name type="scientific">Streptomyces rubiginosohelvolus</name>
    <dbReference type="NCBI Taxonomy" id="67362"/>
    <lineage>
        <taxon>Bacteria</taxon>
        <taxon>Bacillati</taxon>
        <taxon>Actinomycetota</taxon>
        <taxon>Actinomycetes</taxon>
        <taxon>Kitasatosporales</taxon>
        <taxon>Streptomycetaceae</taxon>
        <taxon>Streptomyces</taxon>
    </lineage>
</organism>
<evidence type="ECO:0000256" key="1">
    <source>
        <dbReference type="ARBA" id="ARBA00010702"/>
    </source>
</evidence>
<dbReference type="InterPro" id="IPR036705">
    <property type="entry name" value="Ribosyl_crysJ1_sf"/>
</dbReference>
<feature type="region of interest" description="Disordered" evidence="3">
    <location>
        <begin position="429"/>
        <end position="448"/>
    </location>
</feature>
<feature type="domain" description="VOC" evidence="4">
    <location>
        <begin position="458"/>
        <end position="564"/>
    </location>
</feature>
<dbReference type="InterPro" id="IPR005502">
    <property type="entry name" value="Ribosyl_crysJ1"/>
</dbReference>
<name>A0ABW6FBB8_9ACTN</name>
<protein>
    <submittedName>
        <fullName evidence="5">ADP-ribosylglycohydrolase family protein</fullName>
    </submittedName>
</protein>
<dbReference type="PROSITE" id="PS51819">
    <property type="entry name" value="VOC"/>
    <property type="match status" value="1"/>
</dbReference>
<gene>
    <name evidence="5" type="ORF">ACFWOQ_21430</name>
</gene>
<dbReference type="Gene3D" id="1.10.4080.10">
    <property type="entry name" value="ADP-ribosylation/Crystallin J1"/>
    <property type="match status" value="1"/>
</dbReference>
<evidence type="ECO:0000256" key="2">
    <source>
        <dbReference type="ARBA" id="ARBA00022801"/>
    </source>
</evidence>
<dbReference type="PANTHER" id="PTHR16222">
    <property type="entry name" value="ADP-RIBOSYLGLYCOHYDROLASE"/>
    <property type="match status" value="1"/>
</dbReference>
<dbReference type="CDD" id="cd06587">
    <property type="entry name" value="VOC"/>
    <property type="match status" value="1"/>
</dbReference>
<dbReference type="InterPro" id="IPR029068">
    <property type="entry name" value="Glyas_Bleomycin-R_OHBP_Dase"/>
</dbReference>
<keyword evidence="2" id="KW-0378">Hydrolase</keyword>
<dbReference type="Gene3D" id="3.10.180.10">
    <property type="entry name" value="2,3-Dihydroxybiphenyl 1,2-Dioxygenase, domain 1"/>
    <property type="match status" value="1"/>
</dbReference>
<keyword evidence="6" id="KW-1185">Reference proteome</keyword>
<dbReference type="SUPFAM" id="SSF101478">
    <property type="entry name" value="ADP-ribosylglycohydrolase"/>
    <property type="match status" value="1"/>
</dbReference>
<dbReference type="SUPFAM" id="SSF54593">
    <property type="entry name" value="Glyoxalase/Bleomycin resistance protein/Dihydroxybiphenyl dioxygenase"/>
    <property type="match status" value="1"/>
</dbReference>
<reference evidence="5 6" key="1">
    <citation type="submission" date="2024-09" db="EMBL/GenBank/DDBJ databases">
        <title>The Natural Products Discovery Center: Release of the First 8490 Sequenced Strains for Exploring Actinobacteria Biosynthetic Diversity.</title>
        <authorList>
            <person name="Kalkreuter E."/>
            <person name="Kautsar S.A."/>
            <person name="Yang D."/>
            <person name="Bader C.D."/>
            <person name="Teijaro C.N."/>
            <person name="Fluegel L."/>
            <person name="Davis C.M."/>
            <person name="Simpson J.R."/>
            <person name="Lauterbach L."/>
            <person name="Steele A.D."/>
            <person name="Gui C."/>
            <person name="Meng S."/>
            <person name="Li G."/>
            <person name="Viehrig K."/>
            <person name="Ye F."/>
            <person name="Su P."/>
            <person name="Kiefer A.F."/>
            <person name="Nichols A."/>
            <person name="Cepeda A.J."/>
            <person name="Yan W."/>
            <person name="Fan B."/>
            <person name="Jiang Y."/>
            <person name="Adhikari A."/>
            <person name="Zheng C.-J."/>
            <person name="Schuster L."/>
            <person name="Cowan T.M."/>
            <person name="Smanski M.J."/>
            <person name="Chevrette M.G."/>
            <person name="De Carvalho L.P.S."/>
            <person name="Shen B."/>
        </authorList>
    </citation>
    <scope>NUCLEOTIDE SEQUENCE [LARGE SCALE GENOMIC DNA]</scope>
    <source>
        <strain evidence="5 6">NPDC058428</strain>
    </source>
</reference>
<dbReference type="EMBL" id="JBHXKZ010000018">
    <property type="protein sequence ID" value="MFD4825136.1"/>
    <property type="molecule type" value="Genomic_DNA"/>
</dbReference>
<evidence type="ECO:0000313" key="5">
    <source>
        <dbReference type="EMBL" id="MFD4825136.1"/>
    </source>
</evidence>
<proteinExistence type="inferred from homology"/>